<protein>
    <recommendedName>
        <fullName evidence="1">Heterokaryon incompatibility domain-containing protein</fullName>
    </recommendedName>
</protein>
<dbReference type="Proteomes" id="UP000664132">
    <property type="component" value="Unassembled WGS sequence"/>
</dbReference>
<keyword evidence="3" id="KW-1185">Reference proteome</keyword>
<comment type="caution">
    <text evidence="2">The sequence shown here is derived from an EMBL/GenBank/DDBJ whole genome shotgun (WGS) entry which is preliminary data.</text>
</comment>
<dbReference type="Pfam" id="PF06985">
    <property type="entry name" value="HET"/>
    <property type="match status" value="1"/>
</dbReference>
<organism evidence="2 3">
    <name type="scientific">Cadophora malorum</name>
    <dbReference type="NCBI Taxonomy" id="108018"/>
    <lineage>
        <taxon>Eukaryota</taxon>
        <taxon>Fungi</taxon>
        <taxon>Dikarya</taxon>
        <taxon>Ascomycota</taxon>
        <taxon>Pezizomycotina</taxon>
        <taxon>Leotiomycetes</taxon>
        <taxon>Helotiales</taxon>
        <taxon>Ploettnerulaceae</taxon>
        <taxon>Cadophora</taxon>
    </lineage>
</organism>
<dbReference type="InterPro" id="IPR052895">
    <property type="entry name" value="HetReg/Transcr_Mod"/>
</dbReference>
<evidence type="ECO:0000259" key="1">
    <source>
        <dbReference type="Pfam" id="PF06985"/>
    </source>
</evidence>
<dbReference type="InterPro" id="IPR010730">
    <property type="entry name" value="HET"/>
</dbReference>
<accession>A0A8H7W882</accession>
<dbReference type="PANTHER" id="PTHR24148">
    <property type="entry name" value="ANKYRIN REPEAT DOMAIN-CONTAINING PROTEIN 39 HOMOLOG-RELATED"/>
    <property type="match status" value="1"/>
</dbReference>
<evidence type="ECO:0000313" key="2">
    <source>
        <dbReference type="EMBL" id="KAG4421121.1"/>
    </source>
</evidence>
<name>A0A8H7W882_9HELO</name>
<gene>
    <name evidence="2" type="ORF">IFR04_005764</name>
</gene>
<dbReference type="EMBL" id="JAFJYH010000071">
    <property type="protein sequence ID" value="KAG4421121.1"/>
    <property type="molecule type" value="Genomic_DNA"/>
</dbReference>
<sequence length="676" mass="76679">MDSGDHTAEGTNLVEHRYSAKYSYQSLRAQEIRVLKLLPASSRDAILQGELVHVTLHRDLEFEAVSYVWGEPVFPITLKTGESSYLKITQNLADALRCFQKPDKPRMLWVDAVCINQSDIPEKNQQLPLMGEIYRTASTVLAWLGENTTNTKVDVESISLAGAMAFVGRGLPHVRPGTSVYLLSDLKQLEEEVKKNIGGVWPRVFATAGMDTDLNPCGIRALYESVWFTRMWIVQETTLARNLLLHFGDQVLSWSQFERMCVLIYLFVETGNAFDPNAWITFTGVCWPVVQSAHQFKLAYRKRPEHVIDAWFKSVALFGSRKCSDQKDHVYALLGILPPQAEGRVVIKADYSKHLAEVSTEVASMAFKNGVLQHLYSAGAWRRSRFIDHGESCERAYLPSWVPDHSVSLVEDSTTWWMQTGYGDEELVDRDQGRSVRLYPGKDPHVFGFDGYIVDFVVWSWTLEELEQHHSVPAIEEKRPEYTRDRKAILKLLSEIESRAKGELYCGLDPWKIAFLRTLLASCDMTSVWAGMQMFAPQASRSVLKLDDALQLYIDTFLREDPALHGDPISEEGPNIDPGVTRLLGMLHQQMGSTLQNFHFFLTAKGLFGLMPKSSVGCKMADQIVFLDLFKVPFLLHNSSMPGAKTLLGPCYLQGFMRFTLENRRKLGEKERFMLV</sequence>
<reference evidence="2" key="1">
    <citation type="submission" date="2021-02" db="EMBL/GenBank/DDBJ databases">
        <title>Genome sequence Cadophora malorum strain M34.</title>
        <authorList>
            <person name="Stefanovic E."/>
            <person name="Vu D."/>
            <person name="Scully C."/>
            <person name="Dijksterhuis J."/>
            <person name="Roader J."/>
            <person name="Houbraken J."/>
        </authorList>
    </citation>
    <scope>NUCLEOTIDE SEQUENCE</scope>
    <source>
        <strain evidence="2">M34</strain>
    </source>
</reference>
<feature type="domain" description="Heterokaryon incompatibility" evidence="1">
    <location>
        <begin position="62"/>
        <end position="236"/>
    </location>
</feature>
<dbReference type="OrthoDB" id="2157530at2759"/>
<dbReference type="AlphaFoldDB" id="A0A8H7W882"/>
<proteinExistence type="predicted"/>
<dbReference type="PANTHER" id="PTHR24148:SF64">
    <property type="entry name" value="HETEROKARYON INCOMPATIBILITY DOMAIN-CONTAINING PROTEIN"/>
    <property type="match status" value="1"/>
</dbReference>
<evidence type="ECO:0000313" key="3">
    <source>
        <dbReference type="Proteomes" id="UP000664132"/>
    </source>
</evidence>